<dbReference type="EMBL" id="BARS01013412">
    <property type="protein sequence ID" value="GAF96522.1"/>
    <property type="molecule type" value="Genomic_DNA"/>
</dbReference>
<dbReference type="GO" id="GO:0000160">
    <property type="term" value="P:phosphorelay signal transduction system"/>
    <property type="evidence" value="ECO:0007669"/>
    <property type="project" value="InterPro"/>
</dbReference>
<sequence length="151" mass="16714">SNVDDLTFVKSSTYGKGDVMIQSEPTVFIVDDDSSVLKGISRLMKSVKLNEKTYSSAQDFLDSYKPEQPGCLLIDMRMPGISGLELQEILHSMNILIPTIIITGYGEVTDAVQAMKNGAIDFIEKPFNGQYLLDQVHKAIAKDAQIRKKQA</sequence>
<dbReference type="InterPro" id="IPR011006">
    <property type="entry name" value="CheY-like_superfamily"/>
</dbReference>
<dbReference type="CDD" id="cd17537">
    <property type="entry name" value="REC_FixJ"/>
    <property type="match status" value="1"/>
</dbReference>
<name>X0U834_9ZZZZ</name>
<dbReference type="InterPro" id="IPR001789">
    <property type="entry name" value="Sig_transdc_resp-reg_receiver"/>
</dbReference>
<gene>
    <name evidence="5" type="ORF">S01H1_23308</name>
</gene>
<feature type="non-terminal residue" evidence="5">
    <location>
        <position position="1"/>
    </location>
</feature>
<keyword evidence="1" id="KW-0597">Phosphoprotein</keyword>
<dbReference type="Pfam" id="PF00072">
    <property type="entry name" value="Response_reg"/>
    <property type="match status" value="1"/>
</dbReference>
<comment type="caution">
    <text evidence="5">The sequence shown here is derived from an EMBL/GenBank/DDBJ whole genome shotgun (WGS) entry which is preliminary data.</text>
</comment>
<dbReference type="InterPro" id="IPR050595">
    <property type="entry name" value="Bact_response_regulator"/>
</dbReference>
<reference evidence="5" key="1">
    <citation type="journal article" date="2014" name="Front. Microbiol.">
        <title>High frequency of phylogenetically diverse reductive dehalogenase-homologous genes in deep subseafloor sedimentary metagenomes.</title>
        <authorList>
            <person name="Kawai M."/>
            <person name="Futagami T."/>
            <person name="Toyoda A."/>
            <person name="Takaki Y."/>
            <person name="Nishi S."/>
            <person name="Hori S."/>
            <person name="Arai W."/>
            <person name="Tsubouchi T."/>
            <person name="Morono Y."/>
            <person name="Uchiyama I."/>
            <person name="Ito T."/>
            <person name="Fujiyama A."/>
            <person name="Inagaki F."/>
            <person name="Takami H."/>
        </authorList>
    </citation>
    <scope>NUCLEOTIDE SEQUENCE</scope>
    <source>
        <strain evidence="5">Expedition CK06-06</strain>
    </source>
</reference>
<evidence type="ECO:0000313" key="5">
    <source>
        <dbReference type="EMBL" id="GAF96522.1"/>
    </source>
</evidence>
<organism evidence="5">
    <name type="scientific">marine sediment metagenome</name>
    <dbReference type="NCBI Taxonomy" id="412755"/>
    <lineage>
        <taxon>unclassified sequences</taxon>
        <taxon>metagenomes</taxon>
        <taxon>ecological metagenomes</taxon>
    </lineage>
</organism>
<dbReference type="FunFam" id="3.40.50.2300:FF:000018">
    <property type="entry name" value="DNA-binding transcriptional regulator NtrC"/>
    <property type="match status" value="1"/>
</dbReference>
<accession>X0U834</accession>
<dbReference type="Gene3D" id="3.40.50.2300">
    <property type="match status" value="1"/>
</dbReference>
<proteinExistence type="predicted"/>
<feature type="domain" description="Response regulatory" evidence="4">
    <location>
        <begin position="26"/>
        <end position="140"/>
    </location>
</feature>
<feature type="non-terminal residue" evidence="5">
    <location>
        <position position="151"/>
    </location>
</feature>
<dbReference type="SMART" id="SM00448">
    <property type="entry name" value="REC"/>
    <property type="match status" value="1"/>
</dbReference>
<dbReference type="PANTHER" id="PTHR44591:SF25">
    <property type="entry name" value="CHEMOTAXIS TWO-COMPONENT RESPONSE REGULATOR"/>
    <property type="match status" value="1"/>
</dbReference>
<dbReference type="SUPFAM" id="SSF52172">
    <property type="entry name" value="CheY-like"/>
    <property type="match status" value="1"/>
</dbReference>
<dbReference type="PANTHER" id="PTHR44591">
    <property type="entry name" value="STRESS RESPONSE REGULATOR PROTEIN 1"/>
    <property type="match status" value="1"/>
</dbReference>
<keyword evidence="2" id="KW-0805">Transcription regulation</keyword>
<protein>
    <recommendedName>
        <fullName evidence="4">Response regulatory domain-containing protein</fullName>
    </recommendedName>
</protein>
<dbReference type="AlphaFoldDB" id="X0U834"/>
<dbReference type="PROSITE" id="PS50110">
    <property type="entry name" value="RESPONSE_REGULATORY"/>
    <property type="match status" value="1"/>
</dbReference>
<evidence type="ECO:0000259" key="4">
    <source>
        <dbReference type="PROSITE" id="PS50110"/>
    </source>
</evidence>
<keyword evidence="3" id="KW-0804">Transcription</keyword>
<evidence type="ECO:0000256" key="1">
    <source>
        <dbReference type="ARBA" id="ARBA00022553"/>
    </source>
</evidence>
<evidence type="ECO:0000256" key="3">
    <source>
        <dbReference type="ARBA" id="ARBA00023163"/>
    </source>
</evidence>
<evidence type="ECO:0000256" key="2">
    <source>
        <dbReference type="ARBA" id="ARBA00023015"/>
    </source>
</evidence>